<dbReference type="PRINTS" id="PR00970">
    <property type="entry name" value="RIBTRNSFRASE"/>
</dbReference>
<accession>A0A8M9Q2X1</accession>
<protein>
    <recommendedName>
        <fullName evidence="10">NAD(P)(+)--arginine ADP-ribosyltransferase</fullName>
        <ecNumber evidence="10">2.4.2.31</ecNumber>
    </recommendedName>
    <alternativeName>
        <fullName evidence="10">Mono(ADP-ribosyl)transferase</fullName>
    </alternativeName>
</protein>
<dbReference type="Gene3D" id="3.90.176.10">
    <property type="entry name" value="Toxin ADP-ribosyltransferase, Chain A, domain 1"/>
    <property type="match status" value="1"/>
</dbReference>
<evidence type="ECO:0000256" key="9">
    <source>
        <dbReference type="ARBA" id="ARBA00047597"/>
    </source>
</evidence>
<dbReference type="GO" id="GO:0106274">
    <property type="term" value="F:NAD+-protein-arginine ADP-ribosyltransferase activity"/>
    <property type="evidence" value="ECO:0007669"/>
    <property type="project" value="UniProtKB-EC"/>
</dbReference>
<keyword evidence="6 10" id="KW-0521">NADP</keyword>
<evidence type="ECO:0000256" key="10">
    <source>
        <dbReference type="RuleBase" id="RU361228"/>
    </source>
</evidence>
<dbReference type="InterPro" id="IPR000768">
    <property type="entry name" value="ART"/>
</dbReference>
<dbReference type="EC" id="2.4.2.31" evidence="10"/>
<dbReference type="OrthoDB" id="423533at2759"/>
<keyword evidence="5 10" id="KW-0732">Signal</keyword>
<evidence type="ECO:0000256" key="8">
    <source>
        <dbReference type="ARBA" id="ARBA00023157"/>
    </source>
</evidence>
<keyword evidence="3 10" id="KW-0808">Transferase</keyword>
<sequence>MKMRIVALLLIVAALQDHRVTAVGYPLDMALNSVDDQYKGCTKKMADLVKTKYLPKELNNSKSFKEAWKVAERSFKKPENNLTNNHSIAIYLYTGLKLFRDFNNATHHGRQNYTNEKYDWYSLHFLLTEALQILKTAQNRCFDTFRGTKSEYELLNNTVRFGSFASSSYIRNKAMFFGSVSCFEIQTCAGADITDYSMLDPEKEVLIPPYETFRVTETKTRKKQKDLWCNTVYVLNSTGTRSDLNCALCRRPNKIEKKHYILL</sequence>
<dbReference type="SUPFAM" id="SSF56399">
    <property type="entry name" value="ADP-ribosylation"/>
    <property type="match status" value="1"/>
</dbReference>
<dbReference type="RefSeq" id="XP_021327800.2">
    <property type="nucleotide sequence ID" value="XM_021472125.3"/>
</dbReference>
<dbReference type="GO" id="GO:0003950">
    <property type="term" value="F:NAD+ poly-ADP-ribosyltransferase activity"/>
    <property type="evidence" value="ECO:0000318"/>
    <property type="project" value="GO_Central"/>
</dbReference>
<dbReference type="PANTHER" id="PTHR10339">
    <property type="entry name" value="ADP-RIBOSYLTRANSFERASE"/>
    <property type="match status" value="1"/>
</dbReference>
<keyword evidence="8" id="KW-1015">Disulfide bond</keyword>
<evidence type="ECO:0000256" key="2">
    <source>
        <dbReference type="ARBA" id="ARBA00022676"/>
    </source>
</evidence>
<name>A0A8M9Q2X1_DANRE</name>
<comment type="catalytic activity">
    <reaction evidence="9 10">
        <text>L-arginyl-[protein] + NAD(+) = N(omega)-(ADP-D-ribosyl)-L-arginyl-[protein] + nicotinamide + H(+)</text>
        <dbReference type="Rhea" id="RHEA:19149"/>
        <dbReference type="Rhea" id="RHEA-COMP:10532"/>
        <dbReference type="Rhea" id="RHEA-COMP:15087"/>
        <dbReference type="ChEBI" id="CHEBI:15378"/>
        <dbReference type="ChEBI" id="CHEBI:17154"/>
        <dbReference type="ChEBI" id="CHEBI:29965"/>
        <dbReference type="ChEBI" id="CHEBI:57540"/>
        <dbReference type="ChEBI" id="CHEBI:142554"/>
        <dbReference type="EC" id="2.4.2.31"/>
    </reaction>
</comment>
<evidence type="ECO:0000256" key="3">
    <source>
        <dbReference type="ARBA" id="ARBA00022679"/>
    </source>
</evidence>
<dbReference type="KEGG" id="dre:141374989"/>
<keyword evidence="2 10" id="KW-0328">Glycosyltransferase</keyword>
<dbReference type="GO" id="GO:0016779">
    <property type="term" value="F:nucleotidyltransferase activity"/>
    <property type="evidence" value="ECO:0007669"/>
    <property type="project" value="UniProtKB-KW"/>
</dbReference>
<organism evidence="11 12">
    <name type="scientific">Danio rerio</name>
    <name type="common">Zebrafish</name>
    <name type="synonym">Brachydanio rerio</name>
    <dbReference type="NCBI Taxonomy" id="7955"/>
    <lineage>
        <taxon>Eukaryota</taxon>
        <taxon>Metazoa</taxon>
        <taxon>Chordata</taxon>
        <taxon>Craniata</taxon>
        <taxon>Vertebrata</taxon>
        <taxon>Euteleostomi</taxon>
        <taxon>Actinopterygii</taxon>
        <taxon>Neopterygii</taxon>
        <taxon>Teleostei</taxon>
        <taxon>Ostariophysi</taxon>
        <taxon>Cypriniformes</taxon>
        <taxon>Danionidae</taxon>
        <taxon>Danioninae</taxon>
        <taxon>Danio</taxon>
    </lineage>
</organism>
<keyword evidence="11" id="KW-1185">Reference proteome</keyword>
<evidence type="ECO:0000256" key="5">
    <source>
        <dbReference type="ARBA" id="ARBA00022729"/>
    </source>
</evidence>
<comment type="similarity">
    <text evidence="1 10">Belongs to the Arg-specific ADP-ribosyltransferase family.</text>
</comment>
<dbReference type="Proteomes" id="UP000000437">
    <property type="component" value="Chromosome 3"/>
</dbReference>
<dbReference type="PROSITE" id="PS51996">
    <property type="entry name" value="TR_MART"/>
    <property type="match status" value="1"/>
</dbReference>
<evidence type="ECO:0000256" key="4">
    <source>
        <dbReference type="ARBA" id="ARBA00022695"/>
    </source>
</evidence>
<dbReference type="PANTHER" id="PTHR10339:SF27">
    <property type="entry name" value="NAD(P)(+)--ARGININE ADP-RIBOSYLTRANSFERASE"/>
    <property type="match status" value="1"/>
</dbReference>
<evidence type="ECO:0000256" key="6">
    <source>
        <dbReference type="ARBA" id="ARBA00022857"/>
    </source>
</evidence>
<dbReference type="InterPro" id="IPR050999">
    <property type="entry name" value="ADP-ribosyltransferase_ARG"/>
</dbReference>
<dbReference type="FunFam" id="3.90.176.10:FF:000001">
    <property type="entry name" value="NAD(P)(+)--arginine ADP-ribosyltransferase"/>
    <property type="match status" value="1"/>
</dbReference>
<evidence type="ECO:0000256" key="7">
    <source>
        <dbReference type="ARBA" id="ARBA00023027"/>
    </source>
</evidence>
<evidence type="ECO:0000256" key="1">
    <source>
        <dbReference type="ARBA" id="ARBA00009558"/>
    </source>
</evidence>
<evidence type="ECO:0000313" key="11">
    <source>
        <dbReference type="Proteomes" id="UP000000437"/>
    </source>
</evidence>
<gene>
    <name evidence="12" type="primary">LOC141374989</name>
</gene>
<dbReference type="Pfam" id="PF01129">
    <property type="entry name" value="ART"/>
    <property type="match status" value="1"/>
</dbReference>
<keyword evidence="7 10" id="KW-0520">NAD</keyword>
<proteinExistence type="inferred from homology"/>
<reference evidence="12" key="1">
    <citation type="submission" date="2025-08" db="UniProtKB">
        <authorList>
            <consortium name="RefSeq"/>
        </authorList>
    </citation>
    <scope>IDENTIFICATION</scope>
    <source>
        <strain evidence="12">Tuebingen</strain>
        <tissue evidence="12">Fibroblasts and whole tissue</tissue>
    </source>
</reference>
<evidence type="ECO:0000313" key="12">
    <source>
        <dbReference type="RefSeq" id="XP_021327800.2"/>
    </source>
</evidence>
<keyword evidence="4" id="KW-0548">Nucleotidyltransferase</keyword>